<dbReference type="AlphaFoldDB" id="A0AAP2CRT3"/>
<dbReference type="Proteomes" id="UP001315686">
    <property type="component" value="Unassembled WGS sequence"/>
</dbReference>
<evidence type="ECO:0000256" key="1">
    <source>
        <dbReference type="SAM" id="Phobius"/>
    </source>
</evidence>
<organism evidence="2 3">
    <name type="scientific">Harenicola maris</name>
    <dbReference type="NCBI Taxonomy" id="2841044"/>
    <lineage>
        <taxon>Bacteria</taxon>
        <taxon>Pseudomonadati</taxon>
        <taxon>Pseudomonadota</taxon>
        <taxon>Alphaproteobacteria</taxon>
        <taxon>Rhodobacterales</taxon>
        <taxon>Paracoccaceae</taxon>
        <taxon>Harenicola</taxon>
    </lineage>
</organism>
<sequence>MSDTDHTVPPREAQPGAAATLANKARRSFGASDSIATIVSVIWLVLAGGFFLFMPSSRETEGFDSLTFVMTLFAVFMPIALIWIGTSAAKQGRIMREESGRLQAAIDGMRQTYVMQQQSGGIEVRPVIEKKLDDLMNAQRKSEAALERIASRAGIAADVRLPGKAALPAAAAKPEAGQPALALGTPAEALAEPISVEDFTRALHFPQDEKDQDGFRALRRALRDHTLAGLIHSAQDVLTLLSEDGIYMDDLVPERTRPESWRRFAAGERGANVSALGAIRDRSSLALTSGRMRQDPIFRDAVHHFLRKFDHTFASFEKSASDADITAVVETRTARAFMLLGRVSGTFD</sequence>
<keyword evidence="1" id="KW-1133">Transmembrane helix</keyword>
<feature type="transmembrane region" description="Helical" evidence="1">
    <location>
        <begin position="34"/>
        <end position="54"/>
    </location>
</feature>
<keyword evidence="3" id="KW-1185">Reference proteome</keyword>
<name>A0AAP2CRT3_9RHOB</name>
<reference evidence="2 3" key="1">
    <citation type="journal article" date="2021" name="Arch. Microbiol.">
        <title>Harenicola maris gen. nov., sp. nov. isolated from the Sea of Japan shallow sediments.</title>
        <authorList>
            <person name="Romanenko L.A."/>
            <person name="Kurilenko V.V."/>
            <person name="Chernysheva N.Y."/>
            <person name="Tekutyeva L.A."/>
            <person name="Velansky P.V."/>
            <person name="Svetashev V.I."/>
            <person name="Isaeva M.P."/>
        </authorList>
    </citation>
    <scope>NUCLEOTIDE SEQUENCE [LARGE SCALE GENOMIC DNA]</scope>
    <source>
        <strain evidence="2 3">KMM 3653</strain>
    </source>
</reference>
<evidence type="ECO:0000313" key="3">
    <source>
        <dbReference type="Proteomes" id="UP001315686"/>
    </source>
</evidence>
<proteinExistence type="predicted"/>
<keyword evidence="1" id="KW-0472">Membrane</keyword>
<evidence type="ECO:0000313" key="2">
    <source>
        <dbReference type="EMBL" id="MBT0958037.1"/>
    </source>
</evidence>
<feature type="transmembrane region" description="Helical" evidence="1">
    <location>
        <begin position="66"/>
        <end position="86"/>
    </location>
</feature>
<comment type="caution">
    <text evidence="2">The sequence shown here is derived from an EMBL/GenBank/DDBJ whole genome shotgun (WGS) entry which is preliminary data.</text>
</comment>
<dbReference type="EMBL" id="JADQAZ010000002">
    <property type="protein sequence ID" value="MBT0958037.1"/>
    <property type="molecule type" value="Genomic_DNA"/>
</dbReference>
<gene>
    <name evidence="2" type="ORF">IV417_11625</name>
</gene>
<keyword evidence="1" id="KW-0812">Transmembrane</keyword>
<dbReference type="RefSeq" id="WP_327794253.1">
    <property type="nucleotide sequence ID" value="NZ_JADQAZ010000002.1"/>
</dbReference>
<accession>A0AAP2CRT3</accession>
<protein>
    <submittedName>
        <fullName evidence="2">Uncharacterized protein</fullName>
    </submittedName>
</protein>